<reference evidence="2 3" key="1">
    <citation type="submission" date="2009-12" db="EMBL/GenBank/DDBJ databases">
        <title>Genome Sequence of Prevotella timonensis CRIS 5C-B1.</title>
        <authorList>
            <person name="Durkin A.S."/>
            <person name="Madupu R."/>
            <person name="Torralba M."/>
            <person name="Methe B."/>
            <person name="Sutton G."/>
            <person name="Strausberg R.L."/>
            <person name="Nelson K.E."/>
        </authorList>
    </citation>
    <scope>NUCLEOTIDE SEQUENCE [LARGE SCALE GENOMIC DNA]</scope>
    <source>
        <strain evidence="2 3">CRIS 5C-B1</strain>
    </source>
</reference>
<evidence type="ECO:0008006" key="4">
    <source>
        <dbReference type="Google" id="ProtNLM"/>
    </source>
</evidence>
<dbReference type="Proteomes" id="UP000004001">
    <property type="component" value="Unassembled WGS sequence"/>
</dbReference>
<gene>
    <name evidence="2" type="ORF">HMPREF9019_1606</name>
</gene>
<feature type="signal peptide" evidence="1">
    <location>
        <begin position="1"/>
        <end position="20"/>
    </location>
</feature>
<keyword evidence="1" id="KW-0732">Signal</keyword>
<name>D1W1P9_9BACT</name>
<protein>
    <recommendedName>
        <fullName evidence="4">Fibrobacter succinogene major paralogous domain protein</fullName>
    </recommendedName>
</protein>
<accession>D1W1P9</accession>
<evidence type="ECO:0000256" key="1">
    <source>
        <dbReference type="SAM" id="SignalP"/>
    </source>
</evidence>
<dbReference type="RefSeq" id="WP_008125690.1">
    <property type="nucleotide sequence ID" value="NZ_ADEF01000065.1"/>
</dbReference>
<feature type="chain" id="PRO_5003025547" description="Fibrobacter succinogene major paralogous domain protein" evidence="1">
    <location>
        <begin position="21"/>
        <end position="581"/>
    </location>
</feature>
<dbReference type="AlphaFoldDB" id="D1W1P9"/>
<proteinExistence type="predicted"/>
<evidence type="ECO:0000313" key="2">
    <source>
        <dbReference type="EMBL" id="EFA96694.1"/>
    </source>
</evidence>
<comment type="caution">
    <text evidence="2">The sequence shown here is derived from an EMBL/GenBank/DDBJ whole genome shotgun (WGS) entry which is preliminary data.</text>
</comment>
<organism evidence="2 3">
    <name type="scientific">Hoylesella timonensis CRIS 5C-B1</name>
    <dbReference type="NCBI Taxonomy" id="679189"/>
    <lineage>
        <taxon>Bacteria</taxon>
        <taxon>Pseudomonadati</taxon>
        <taxon>Bacteroidota</taxon>
        <taxon>Bacteroidia</taxon>
        <taxon>Bacteroidales</taxon>
        <taxon>Prevotellaceae</taxon>
        <taxon>Hoylesella</taxon>
    </lineage>
</organism>
<sequence length="581" mass="64112">MKKKIFYVLMIACIGMTAVINTSCSNETDLVANGQQEKAGPKGVLISFGLSAEDYGTDNEAATRGVSDAQTGRVIATSTSNLGNGLEVLTEVVEDNAPKTRAGSQPVPKQDYHILAYKDGEKKAEWYGNSKDGRNFINYDESPKVQYLEPGTYKFYVFNHSHMTISKEDGTFTTNIKNGSRNAFYAEKDIEIPNQKEYKLEFVLKPMFARVRTKLKVYVENGLNGFFNGYATYKAGTRYGKIINPKTGVTTYTTAPEDGRLFYGKFDPIKTKAEGEKNEITSYSIISSEISGNFFLEGTMLSEVSFEIDKGSSATIFGKPAGGTNGTIMPTKLKKDVKLEAGKSYTLVYTMYKLGSYLFSDGTVTSLAEGTSKGKKPVGFVVDEKKRIAIALKNAGGDKKQWATSKSKIATTLWDQNEQSLRDGITEYNGGNLERGGYKETWDTNKTLNNEKRADKKECPAFTAIKELTSVNGKNWYVPGVGDWALALKLFGIDDPAAGYTPGNPKVNPWSKATTQGLGYNYQKIVFEQAHGTPLDKWYWTANQWNASNYNAITLTTNAEGARFGGATLTSETYVRPFINY</sequence>
<evidence type="ECO:0000313" key="3">
    <source>
        <dbReference type="Proteomes" id="UP000004001"/>
    </source>
</evidence>
<dbReference type="EMBL" id="ADEF01000065">
    <property type="protein sequence ID" value="EFA96694.1"/>
    <property type="molecule type" value="Genomic_DNA"/>
</dbReference>
<keyword evidence="3" id="KW-1185">Reference proteome</keyword>